<comment type="catalytic activity">
    <reaction evidence="8">
        <text>ATP + H2O = ADP + phosphate + H(+)</text>
        <dbReference type="Rhea" id="RHEA:13065"/>
        <dbReference type="ChEBI" id="CHEBI:15377"/>
        <dbReference type="ChEBI" id="CHEBI:15378"/>
        <dbReference type="ChEBI" id="CHEBI:30616"/>
        <dbReference type="ChEBI" id="CHEBI:43474"/>
        <dbReference type="ChEBI" id="CHEBI:456216"/>
        <dbReference type="EC" id="5.6.2.4"/>
    </reaction>
</comment>
<dbReference type="STRING" id="1416801.SAMN05192553_10967"/>
<evidence type="ECO:0000256" key="6">
    <source>
        <dbReference type="ARBA" id="ARBA00034617"/>
    </source>
</evidence>
<dbReference type="AlphaFoldDB" id="A0A1H7B1D4"/>
<keyword evidence="12" id="KW-0540">Nuclease</keyword>
<reference evidence="13" key="1">
    <citation type="submission" date="2016-10" db="EMBL/GenBank/DDBJ databases">
        <authorList>
            <person name="Varghese N."/>
            <person name="Submissions S."/>
        </authorList>
    </citation>
    <scope>NUCLEOTIDE SEQUENCE [LARGE SCALE GENOMIC DNA]</scope>
    <source>
        <strain evidence="13">IBRC-M 10761</strain>
    </source>
</reference>
<evidence type="ECO:0000313" key="12">
    <source>
        <dbReference type="EMBL" id="SEJ71278.1"/>
    </source>
</evidence>
<dbReference type="Pfam" id="PF00580">
    <property type="entry name" value="UvrD-helicase"/>
    <property type="match status" value="1"/>
</dbReference>
<evidence type="ECO:0000256" key="5">
    <source>
        <dbReference type="ARBA" id="ARBA00023235"/>
    </source>
</evidence>
<dbReference type="InterPro" id="IPR014017">
    <property type="entry name" value="DNA_helicase_UvrD-like_C"/>
</dbReference>
<comment type="catalytic activity">
    <reaction evidence="6">
        <text>Couples ATP hydrolysis with the unwinding of duplex DNA by translocating in the 3'-5' direction.</text>
        <dbReference type="EC" id="5.6.2.4"/>
    </reaction>
</comment>
<proteinExistence type="predicted"/>
<dbReference type="PANTHER" id="PTHR11070:SF67">
    <property type="entry name" value="DNA 3'-5' HELICASE"/>
    <property type="match status" value="1"/>
</dbReference>
<keyword evidence="2 9" id="KW-0378">Hydrolase</keyword>
<dbReference type="EMBL" id="FNZH01000009">
    <property type="protein sequence ID" value="SEJ71278.1"/>
    <property type="molecule type" value="Genomic_DNA"/>
</dbReference>
<dbReference type="OrthoDB" id="9810135at2"/>
<dbReference type="GO" id="GO:0004527">
    <property type="term" value="F:exonuclease activity"/>
    <property type="evidence" value="ECO:0007669"/>
    <property type="project" value="UniProtKB-KW"/>
</dbReference>
<dbReference type="Gene3D" id="1.10.3170.10">
    <property type="entry name" value="Recbcd, chain B, domain 2"/>
    <property type="match status" value="1"/>
</dbReference>
<dbReference type="GO" id="GO:0005524">
    <property type="term" value="F:ATP binding"/>
    <property type="evidence" value="ECO:0007669"/>
    <property type="project" value="UniProtKB-UniRule"/>
</dbReference>
<accession>A0A1H7B1D4</accession>
<keyword evidence="4 9" id="KW-0067">ATP-binding</keyword>
<keyword evidence="3 9" id="KW-0347">Helicase</keyword>
<dbReference type="PANTHER" id="PTHR11070">
    <property type="entry name" value="UVRD / RECB / PCRA DNA HELICASE FAMILY MEMBER"/>
    <property type="match status" value="1"/>
</dbReference>
<dbReference type="InterPro" id="IPR027417">
    <property type="entry name" value="P-loop_NTPase"/>
</dbReference>
<evidence type="ECO:0000259" key="11">
    <source>
        <dbReference type="PROSITE" id="PS51217"/>
    </source>
</evidence>
<evidence type="ECO:0000256" key="4">
    <source>
        <dbReference type="ARBA" id="ARBA00022840"/>
    </source>
</evidence>
<dbReference type="Proteomes" id="UP000199403">
    <property type="component" value="Unassembled WGS sequence"/>
</dbReference>
<evidence type="ECO:0000256" key="9">
    <source>
        <dbReference type="PROSITE-ProRule" id="PRU00560"/>
    </source>
</evidence>
<feature type="domain" description="UvrD-like helicase ATP-binding" evidence="10">
    <location>
        <begin position="1"/>
        <end position="464"/>
    </location>
</feature>
<evidence type="ECO:0000259" key="10">
    <source>
        <dbReference type="PROSITE" id="PS51198"/>
    </source>
</evidence>
<evidence type="ECO:0000256" key="2">
    <source>
        <dbReference type="ARBA" id="ARBA00022801"/>
    </source>
</evidence>
<dbReference type="PROSITE" id="PS51198">
    <property type="entry name" value="UVRD_HELICASE_ATP_BIND"/>
    <property type="match status" value="1"/>
</dbReference>
<dbReference type="Pfam" id="PF13361">
    <property type="entry name" value="UvrD_C"/>
    <property type="match status" value="1"/>
</dbReference>
<organism evidence="12 13">
    <name type="scientific">Cyclobacterium xiamenense</name>
    <dbReference type="NCBI Taxonomy" id="1297121"/>
    <lineage>
        <taxon>Bacteria</taxon>
        <taxon>Pseudomonadati</taxon>
        <taxon>Bacteroidota</taxon>
        <taxon>Cytophagia</taxon>
        <taxon>Cytophagales</taxon>
        <taxon>Cyclobacteriaceae</taxon>
        <taxon>Cyclobacterium</taxon>
    </lineage>
</organism>
<dbReference type="RefSeq" id="WP_092178061.1">
    <property type="nucleotide sequence ID" value="NZ_FNZH01000009.1"/>
</dbReference>
<gene>
    <name evidence="12" type="ORF">SAMN05192553_10967</name>
</gene>
<dbReference type="GO" id="GO:0005829">
    <property type="term" value="C:cytosol"/>
    <property type="evidence" value="ECO:0007669"/>
    <property type="project" value="TreeGrafter"/>
</dbReference>
<dbReference type="GO" id="GO:0043138">
    <property type="term" value="F:3'-5' DNA helicase activity"/>
    <property type="evidence" value="ECO:0007669"/>
    <property type="project" value="UniProtKB-EC"/>
</dbReference>
<sequence length="1067" mass="121039">MAIPTPFQLYKSSAGSGKTYTLTTAYLKLALANPLAFRQILAVTFTNKATQEMKERILEELLRLRGKVDETQQMDQDLMAKWALAPAELSARAAATLTAILHDYAAFSVSTIDSFFQQVIRAFAREIDLQAKYDVELDLDRVMERIVDRLMTRVVDEPDLHRWLVAFSLHKIQEGKTWDTKKAIFDLGKKIFQEDFKRAQPEIKTFLEGPENLKKFGEYLHRQKRLVVSEAVELKAEAQRIRERHGLEWTDFRGGQRSFAHQLEKLGIPSNPVPELSDSQKDNIPDPDTWYTKTSTKKAAIIAANREGLAAIFARFEPLRGKWNTLDAMSKNLYVFGLFGYLLEELNALKEEENILLISEASDFLRSITAENDAPFIYEKVGNRFRHFLLDEFQDTSGFQWESFRPLLLNSLSMGNTNLIVGDVKQSIYRWRGGEMRLLMEQVERDTGHFGLEINQLDTNFRSLPQVVAFNNSLFSGLSGLLEAALSEDLGEDMGILIAKAYAEIHQKVSPRQLAKGKSGKVKLEFLVPENDRNFADTALEALPGMIDELLAKGYQLKDIALLVRKNGQAAQIADILMAHGHQHPDKKYDVISDEALFLNKSAVVRCLLAALKLVSDPSEDLAKTNLWVQWARAKQQALSPDFFLTGALPAPFAGHETAFYAKMEGFKRLPLLDLLEALIDLLGFNEALEERAYLSGLKESVYDFVAKNRADLGNFLEWWALHGHKRTVKLPDTHNAIRILTIHKSKGLQFKVVVLPFLDWKLFDTVKDSIVWTQYLWEQGMPPVVMPLTIRKGLLNSEFAGVYRLESLLSHLDNLNMLYVAFTRAEEVIWGLAPQKNQPSSNLTTVADLLLQAMALRGGGEAVDFPDYFDDEKMTFELGKWPDAGGTSGLVAPPQEKMAWNYRPWEDSLQVRQVVGSFDESGVFSRRNFGQLVHALIEKSKTKPDFFLELDALYFDGSVDAAERETLQAQFNHLCQVPEFNGWFDENYQILTEQGILLPGGGSKRPDRLVFKKDLVEVVDFKTGKEVDRYRDQVQGYMDLIRRLEPGNTVIGYICYLESGSIIKLT</sequence>
<evidence type="ECO:0000256" key="8">
    <source>
        <dbReference type="ARBA" id="ARBA00048988"/>
    </source>
</evidence>
<dbReference type="GO" id="GO:0003677">
    <property type="term" value="F:DNA binding"/>
    <property type="evidence" value="ECO:0007669"/>
    <property type="project" value="InterPro"/>
</dbReference>
<dbReference type="SUPFAM" id="SSF52540">
    <property type="entry name" value="P-loop containing nucleoside triphosphate hydrolases"/>
    <property type="match status" value="1"/>
</dbReference>
<dbReference type="InterPro" id="IPR000212">
    <property type="entry name" value="DNA_helicase_UvrD/REP"/>
</dbReference>
<protein>
    <recommendedName>
        <fullName evidence="7">DNA 3'-5' helicase</fullName>
        <ecNumber evidence="7">5.6.2.4</ecNumber>
    </recommendedName>
</protein>
<keyword evidence="13" id="KW-1185">Reference proteome</keyword>
<name>A0A1H7B1D4_9BACT</name>
<dbReference type="GO" id="GO:0000725">
    <property type="term" value="P:recombinational repair"/>
    <property type="evidence" value="ECO:0007669"/>
    <property type="project" value="TreeGrafter"/>
</dbReference>
<feature type="domain" description="UvrD-like helicase C-terminal" evidence="11">
    <location>
        <begin position="465"/>
        <end position="748"/>
    </location>
</feature>
<evidence type="ECO:0000313" key="13">
    <source>
        <dbReference type="Proteomes" id="UP000199403"/>
    </source>
</evidence>
<evidence type="ECO:0000256" key="3">
    <source>
        <dbReference type="ARBA" id="ARBA00022806"/>
    </source>
</evidence>
<dbReference type="InterPro" id="IPR014016">
    <property type="entry name" value="UvrD-like_ATP-bd"/>
</dbReference>
<dbReference type="PROSITE" id="PS51217">
    <property type="entry name" value="UVRD_HELICASE_CTER"/>
    <property type="match status" value="1"/>
</dbReference>
<feature type="binding site" evidence="9">
    <location>
        <begin position="12"/>
        <end position="19"/>
    </location>
    <ligand>
        <name>ATP</name>
        <dbReference type="ChEBI" id="CHEBI:30616"/>
    </ligand>
</feature>
<dbReference type="GO" id="GO:0016887">
    <property type="term" value="F:ATP hydrolysis activity"/>
    <property type="evidence" value="ECO:0007669"/>
    <property type="project" value="RHEA"/>
</dbReference>
<keyword evidence="1 9" id="KW-0547">Nucleotide-binding</keyword>
<dbReference type="EC" id="5.6.2.4" evidence="7"/>
<evidence type="ECO:0000256" key="1">
    <source>
        <dbReference type="ARBA" id="ARBA00022741"/>
    </source>
</evidence>
<dbReference type="Gene3D" id="3.40.50.300">
    <property type="entry name" value="P-loop containing nucleotide triphosphate hydrolases"/>
    <property type="match status" value="3"/>
</dbReference>
<evidence type="ECO:0000256" key="7">
    <source>
        <dbReference type="ARBA" id="ARBA00034808"/>
    </source>
</evidence>
<keyword evidence="12" id="KW-0269">Exonuclease</keyword>
<keyword evidence="5" id="KW-0413">Isomerase</keyword>